<evidence type="ECO:0000256" key="3">
    <source>
        <dbReference type="ARBA" id="ARBA00023163"/>
    </source>
</evidence>
<dbReference type="GO" id="GO:0003700">
    <property type="term" value="F:DNA-binding transcription factor activity"/>
    <property type="evidence" value="ECO:0007669"/>
    <property type="project" value="InterPro"/>
</dbReference>
<proteinExistence type="predicted"/>
<dbReference type="PROSITE" id="PS00894">
    <property type="entry name" value="HTH_DEOR_1"/>
    <property type="match status" value="1"/>
</dbReference>
<dbReference type="PRINTS" id="PR00037">
    <property type="entry name" value="HTHLACR"/>
</dbReference>
<dbReference type="InterPro" id="IPR037171">
    <property type="entry name" value="NagB/RpiA_transferase-like"/>
</dbReference>
<evidence type="ECO:0000256" key="2">
    <source>
        <dbReference type="ARBA" id="ARBA00023125"/>
    </source>
</evidence>
<evidence type="ECO:0000256" key="1">
    <source>
        <dbReference type="ARBA" id="ARBA00023015"/>
    </source>
</evidence>
<dbReference type="AlphaFoldDB" id="A0A1G8YT48"/>
<feature type="domain" description="HTH deoR-type" evidence="4">
    <location>
        <begin position="4"/>
        <end position="59"/>
    </location>
</feature>
<sequence>MILTPERHQLILQRLAKQGTVNIQDLVRLTKSSESTIRRDLSELESLDKLVRVHGGAATKQSISQELSFPEKTTKNHQEKLKIARYAAGFVNEEEYIYLDAGTTTFEMIPFLKEKGVTVVTNGLTHLDALSKYQIPTYLTGGYVKHKTKALIGHGAQSGLNKYRFDKCFLGVNGIDLAYGLTTPDPEEARIKQLSLRLSQECFVLADQSKFNQVSFSKIAELEDSQIITTEVDEHILSPYQNKTNIKVV</sequence>
<dbReference type="SMART" id="SM01134">
    <property type="entry name" value="DeoRC"/>
    <property type="match status" value="1"/>
</dbReference>
<dbReference type="PANTHER" id="PTHR30363">
    <property type="entry name" value="HTH-TYPE TRANSCRIPTIONAL REGULATOR SRLR-RELATED"/>
    <property type="match status" value="1"/>
</dbReference>
<dbReference type="Pfam" id="PF00455">
    <property type="entry name" value="DeoRC"/>
    <property type="match status" value="1"/>
</dbReference>
<reference evidence="5 6" key="1">
    <citation type="submission" date="2016-10" db="EMBL/GenBank/DDBJ databases">
        <authorList>
            <person name="de Groot N.N."/>
        </authorList>
    </citation>
    <scope>NUCLEOTIDE SEQUENCE [LARGE SCALE GENOMIC DNA]</scope>
    <source>
        <strain evidence="5 6">CGMCC 1.6502</strain>
    </source>
</reference>
<organism evidence="5 6">
    <name type="scientific">Sediminibacillus albus</name>
    <dbReference type="NCBI Taxonomy" id="407036"/>
    <lineage>
        <taxon>Bacteria</taxon>
        <taxon>Bacillati</taxon>
        <taxon>Bacillota</taxon>
        <taxon>Bacilli</taxon>
        <taxon>Bacillales</taxon>
        <taxon>Bacillaceae</taxon>
        <taxon>Sediminibacillus</taxon>
    </lineage>
</organism>
<dbReference type="InterPro" id="IPR001034">
    <property type="entry name" value="DeoR_HTH"/>
</dbReference>
<dbReference type="Gene3D" id="3.40.50.1360">
    <property type="match status" value="1"/>
</dbReference>
<evidence type="ECO:0000313" key="5">
    <source>
        <dbReference type="EMBL" id="SDK05906.1"/>
    </source>
</evidence>
<dbReference type="SUPFAM" id="SSF100950">
    <property type="entry name" value="NagB/RpiA/CoA transferase-like"/>
    <property type="match status" value="1"/>
</dbReference>
<evidence type="ECO:0000259" key="4">
    <source>
        <dbReference type="PROSITE" id="PS51000"/>
    </source>
</evidence>
<keyword evidence="2" id="KW-0238">DNA-binding</keyword>
<keyword evidence="1" id="KW-0805">Transcription regulation</keyword>
<keyword evidence="6" id="KW-1185">Reference proteome</keyword>
<name>A0A1G8YT48_9BACI</name>
<dbReference type="PANTHER" id="PTHR30363:SF56">
    <property type="entry name" value="TRANSCRIPTIONAL REGULATOR, DEOR FAMILY"/>
    <property type="match status" value="1"/>
</dbReference>
<dbReference type="InterPro" id="IPR014036">
    <property type="entry name" value="DeoR-like_C"/>
</dbReference>
<gene>
    <name evidence="5" type="ORF">SAMN05216243_1810</name>
</gene>
<protein>
    <submittedName>
        <fullName evidence="5">DeoR family transcriptional regulator, fructose operon transcriptional repressor</fullName>
    </submittedName>
</protein>
<keyword evidence="3" id="KW-0804">Transcription</keyword>
<dbReference type="Gene3D" id="1.10.10.10">
    <property type="entry name" value="Winged helix-like DNA-binding domain superfamily/Winged helix DNA-binding domain"/>
    <property type="match status" value="1"/>
</dbReference>
<dbReference type="InterPro" id="IPR036388">
    <property type="entry name" value="WH-like_DNA-bd_sf"/>
</dbReference>
<dbReference type="STRING" id="407036.SAMN05216243_1810"/>
<dbReference type="Pfam" id="PF08220">
    <property type="entry name" value="HTH_DeoR"/>
    <property type="match status" value="1"/>
</dbReference>
<dbReference type="GO" id="GO:0003677">
    <property type="term" value="F:DNA binding"/>
    <property type="evidence" value="ECO:0007669"/>
    <property type="project" value="UniProtKB-KW"/>
</dbReference>
<dbReference type="SMART" id="SM00420">
    <property type="entry name" value="HTH_DEOR"/>
    <property type="match status" value="1"/>
</dbReference>
<dbReference type="PROSITE" id="PS51000">
    <property type="entry name" value="HTH_DEOR_2"/>
    <property type="match status" value="1"/>
</dbReference>
<dbReference type="SUPFAM" id="SSF46785">
    <property type="entry name" value="Winged helix' DNA-binding domain"/>
    <property type="match status" value="1"/>
</dbReference>
<dbReference type="EMBL" id="FNFL01000002">
    <property type="protein sequence ID" value="SDK05906.1"/>
    <property type="molecule type" value="Genomic_DNA"/>
</dbReference>
<accession>A0A1G8YT48</accession>
<dbReference type="InterPro" id="IPR018356">
    <property type="entry name" value="Tscrpt_reg_HTH_DeoR_CS"/>
</dbReference>
<evidence type="ECO:0000313" key="6">
    <source>
        <dbReference type="Proteomes" id="UP000198694"/>
    </source>
</evidence>
<dbReference type="Proteomes" id="UP000198694">
    <property type="component" value="Unassembled WGS sequence"/>
</dbReference>
<dbReference type="InterPro" id="IPR036390">
    <property type="entry name" value="WH_DNA-bd_sf"/>
</dbReference>
<dbReference type="InterPro" id="IPR050313">
    <property type="entry name" value="Carb_Metab_HTH_regulators"/>
</dbReference>